<evidence type="ECO:0000256" key="3">
    <source>
        <dbReference type="ARBA" id="ARBA00022676"/>
    </source>
</evidence>
<feature type="transmembrane region" description="Helical" evidence="8">
    <location>
        <begin position="271"/>
        <end position="290"/>
    </location>
</feature>
<dbReference type="InterPro" id="IPR038731">
    <property type="entry name" value="RgtA/B/C-like"/>
</dbReference>
<dbReference type="OrthoDB" id="141977at2"/>
<dbReference type="Proteomes" id="UP000050501">
    <property type="component" value="Unassembled WGS sequence"/>
</dbReference>
<evidence type="ECO:0000256" key="4">
    <source>
        <dbReference type="ARBA" id="ARBA00022679"/>
    </source>
</evidence>
<feature type="transmembrane region" description="Helical" evidence="8">
    <location>
        <begin position="409"/>
        <end position="429"/>
    </location>
</feature>
<dbReference type="GO" id="GO:0005886">
    <property type="term" value="C:plasma membrane"/>
    <property type="evidence" value="ECO:0007669"/>
    <property type="project" value="UniProtKB-SubCell"/>
</dbReference>
<dbReference type="EMBL" id="LGCM01000002">
    <property type="protein sequence ID" value="KPL91831.1"/>
    <property type="molecule type" value="Genomic_DNA"/>
</dbReference>
<evidence type="ECO:0000256" key="6">
    <source>
        <dbReference type="ARBA" id="ARBA00022989"/>
    </source>
</evidence>
<feature type="transmembrane region" description="Helical" evidence="8">
    <location>
        <begin position="20"/>
        <end position="40"/>
    </location>
</feature>
<dbReference type="STRING" id="229921.ADN01_00695"/>
<dbReference type="PATRIC" id="fig|229921.5.peg.3504"/>
<evidence type="ECO:0000256" key="2">
    <source>
        <dbReference type="ARBA" id="ARBA00022475"/>
    </source>
</evidence>
<keyword evidence="11" id="KW-1185">Reference proteome</keyword>
<sequence>MTVSAPSQPSARTFRFPWGFLFDLLLALLILIGVLFRFSWTNWSQGTSLHPDEYGLTNTLTQLSIPATLDEYFNTRLSPISPYAKYGVDGTLVSNGPDNRMRWGQWPIILLRWFGEQTGSTGYDEIRQMGRSLSAAADTLSILILILIGTRLYGRRAGLLAGALSALAVMQIQQSHFMTSDNFAALFTTLAVYAAVRAAQTPAAVRPDQPETAPYRLSWGALGWFALFGLSFGMAMASRINLLPLAGIIILAAFINIADLKLRSQSDLRRVLTAAAVGLTVAGLVSLLTFRLCQPMTFRAASGDTTLFTLHLNQDWLDSMKVAQAESSGQGGGPPAEQWANRPAILFPLMNMVVWGMGPFLGLTAWSGLFYAAWRSLKRAEWRRHLLPVVWAGGYFLFMGTRWVKSIRYFLPIYPILALLAAWLLLTLWQRAAAHPLRKGLAGALTALVLVGTLLWANAFTAAVYRQAHTRLRATTWIFHNIPAPFMLNLSADSGPFTEPLGAPDGLLITSNAPFSQAFVLPDPGQLESIRLSRPAVEGMAAAETPLTLSISSDANNTDILGQAVLRLPAQAKDQPVGTYAAEFDPPLTLQNGVPYYLHVSVEGSSAVRLYRTVLANESWDEGLPVPFENRDPFGQYYRGLSVEARWYDDANKKAMYVETLTQADVLILPSQRAIWSSARIPVTYPMTLEYYRALFDGRLGFEKAALFTAPWKFGPLQVSDVGGTLAWGREPTLPLFNYNFFAAEEAFSVYDHPPVWIFTKRADFSPAVVLDVLNAVNLDAVEVQSPRNATPLYDQNP</sequence>
<evidence type="ECO:0000256" key="1">
    <source>
        <dbReference type="ARBA" id="ARBA00004651"/>
    </source>
</evidence>
<feature type="domain" description="Glycosyltransferase RgtA/B/C/D-like" evidence="9">
    <location>
        <begin position="131"/>
        <end position="201"/>
    </location>
</feature>
<evidence type="ECO:0000256" key="5">
    <source>
        <dbReference type="ARBA" id="ARBA00022692"/>
    </source>
</evidence>
<feature type="transmembrane region" description="Helical" evidence="8">
    <location>
        <begin position="441"/>
        <end position="465"/>
    </location>
</feature>
<gene>
    <name evidence="10" type="ORF">ADN01_00695</name>
</gene>
<dbReference type="RefSeq" id="WP_062418052.1">
    <property type="nucleotide sequence ID" value="NZ_DF967974.1"/>
</dbReference>
<feature type="transmembrane region" description="Helical" evidence="8">
    <location>
        <begin position="132"/>
        <end position="150"/>
    </location>
</feature>
<feature type="transmembrane region" description="Helical" evidence="8">
    <location>
        <begin position="217"/>
        <end position="236"/>
    </location>
</feature>
<dbReference type="PANTHER" id="PTHR33908:SF11">
    <property type="entry name" value="MEMBRANE PROTEIN"/>
    <property type="match status" value="1"/>
</dbReference>
<keyword evidence="3" id="KW-0328">Glycosyltransferase</keyword>
<evidence type="ECO:0000256" key="7">
    <source>
        <dbReference type="ARBA" id="ARBA00023136"/>
    </source>
</evidence>
<protein>
    <recommendedName>
        <fullName evidence="9">Glycosyltransferase RgtA/B/C/D-like domain-containing protein</fullName>
    </recommendedName>
</protein>
<accession>A0A0P6YMH9</accession>
<comment type="subcellular location">
    <subcellularLocation>
        <location evidence="1">Cell membrane</location>
        <topology evidence="1">Multi-pass membrane protein</topology>
    </subcellularLocation>
</comment>
<name>A0A0P6YMH9_9CHLR</name>
<dbReference type="AlphaFoldDB" id="A0A0P6YMH9"/>
<organism evidence="10 11">
    <name type="scientific">Levilinea saccharolytica</name>
    <dbReference type="NCBI Taxonomy" id="229921"/>
    <lineage>
        <taxon>Bacteria</taxon>
        <taxon>Bacillati</taxon>
        <taxon>Chloroflexota</taxon>
        <taxon>Anaerolineae</taxon>
        <taxon>Anaerolineales</taxon>
        <taxon>Anaerolineaceae</taxon>
        <taxon>Levilinea</taxon>
    </lineage>
</organism>
<dbReference type="GO" id="GO:0006493">
    <property type="term" value="P:protein O-linked glycosylation"/>
    <property type="evidence" value="ECO:0007669"/>
    <property type="project" value="InterPro"/>
</dbReference>
<proteinExistence type="predicted"/>
<keyword evidence="6 8" id="KW-1133">Transmembrane helix</keyword>
<dbReference type="GO" id="GO:0009103">
    <property type="term" value="P:lipopolysaccharide biosynthetic process"/>
    <property type="evidence" value="ECO:0007669"/>
    <property type="project" value="UniProtKB-ARBA"/>
</dbReference>
<evidence type="ECO:0000313" key="11">
    <source>
        <dbReference type="Proteomes" id="UP000050501"/>
    </source>
</evidence>
<evidence type="ECO:0000313" key="10">
    <source>
        <dbReference type="EMBL" id="KPL91831.1"/>
    </source>
</evidence>
<dbReference type="Pfam" id="PF13231">
    <property type="entry name" value="PMT_2"/>
    <property type="match status" value="1"/>
</dbReference>
<dbReference type="PANTHER" id="PTHR33908">
    <property type="entry name" value="MANNOSYLTRANSFERASE YKCB-RELATED"/>
    <property type="match status" value="1"/>
</dbReference>
<feature type="transmembrane region" description="Helical" evidence="8">
    <location>
        <begin position="183"/>
        <end position="205"/>
    </location>
</feature>
<evidence type="ECO:0000256" key="8">
    <source>
        <dbReference type="SAM" id="Phobius"/>
    </source>
</evidence>
<feature type="transmembrane region" description="Helical" evidence="8">
    <location>
        <begin position="242"/>
        <end position="259"/>
    </location>
</feature>
<feature type="transmembrane region" description="Helical" evidence="8">
    <location>
        <begin position="352"/>
        <end position="374"/>
    </location>
</feature>
<keyword evidence="4" id="KW-0808">Transferase</keyword>
<comment type="caution">
    <text evidence="10">The sequence shown here is derived from an EMBL/GenBank/DDBJ whole genome shotgun (WGS) entry which is preliminary data.</text>
</comment>
<keyword evidence="7 8" id="KW-0472">Membrane</keyword>
<feature type="transmembrane region" description="Helical" evidence="8">
    <location>
        <begin position="386"/>
        <end position="403"/>
    </location>
</feature>
<dbReference type="GO" id="GO:0000030">
    <property type="term" value="F:mannosyltransferase activity"/>
    <property type="evidence" value="ECO:0007669"/>
    <property type="project" value="InterPro"/>
</dbReference>
<keyword evidence="2" id="KW-1003">Cell membrane</keyword>
<dbReference type="InterPro" id="IPR050297">
    <property type="entry name" value="LipidA_mod_glycosyltrf_83"/>
</dbReference>
<dbReference type="GO" id="GO:0016763">
    <property type="term" value="F:pentosyltransferase activity"/>
    <property type="evidence" value="ECO:0007669"/>
    <property type="project" value="TreeGrafter"/>
</dbReference>
<reference evidence="10 11" key="1">
    <citation type="submission" date="2015-07" db="EMBL/GenBank/DDBJ databases">
        <title>Genome sequence of Levilinea saccharolytica DSM 16555.</title>
        <authorList>
            <person name="Hemp J."/>
            <person name="Ward L.M."/>
            <person name="Pace L.A."/>
            <person name="Fischer W.W."/>
        </authorList>
    </citation>
    <scope>NUCLEOTIDE SEQUENCE [LARGE SCALE GENOMIC DNA]</scope>
    <source>
        <strain evidence="10 11">KIBI-1</strain>
    </source>
</reference>
<keyword evidence="5 8" id="KW-0812">Transmembrane</keyword>
<evidence type="ECO:0000259" key="9">
    <source>
        <dbReference type="Pfam" id="PF13231"/>
    </source>
</evidence>